<dbReference type="PANTHER" id="PTHR38589:SF1">
    <property type="entry name" value="BLR0621 PROTEIN"/>
    <property type="match status" value="1"/>
</dbReference>
<feature type="active site" description="Nucleophile" evidence="7">
    <location>
        <position position="145"/>
    </location>
</feature>
<evidence type="ECO:0000256" key="5">
    <source>
        <dbReference type="ARBA" id="ARBA00022984"/>
    </source>
</evidence>
<dbReference type="InterPro" id="IPR005490">
    <property type="entry name" value="LD_TPept_cat_dom"/>
</dbReference>
<name>A0A328ATD4_9CAUL</name>
<dbReference type="Pfam" id="PF03734">
    <property type="entry name" value="YkuD"/>
    <property type="match status" value="1"/>
</dbReference>
<comment type="similarity">
    <text evidence="2">Belongs to the YkuD family.</text>
</comment>
<dbReference type="EMBL" id="QFYQ01000001">
    <property type="protein sequence ID" value="RAK56198.1"/>
    <property type="molecule type" value="Genomic_DNA"/>
</dbReference>
<comment type="pathway">
    <text evidence="1 7">Cell wall biogenesis; peptidoglycan biosynthesis.</text>
</comment>
<evidence type="ECO:0000256" key="4">
    <source>
        <dbReference type="ARBA" id="ARBA00022960"/>
    </source>
</evidence>
<reference evidence="10" key="1">
    <citation type="submission" date="2018-05" db="EMBL/GenBank/DDBJ databases">
        <authorList>
            <person name="Li X."/>
        </authorList>
    </citation>
    <scope>NUCLEOTIDE SEQUENCE [LARGE SCALE GENOMIC DNA]</scope>
    <source>
        <strain evidence="10">LX32</strain>
    </source>
</reference>
<dbReference type="GO" id="GO:0071555">
    <property type="term" value="P:cell wall organization"/>
    <property type="evidence" value="ECO:0007669"/>
    <property type="project" value="UniProtKB-UniRule"/>
</dbReference>
<evidence type="ECO:0000256" key="2">
    <source>
        <dbReference type="ARBA" id="ARBA00005992"/>
    </source>
</evidence>
<evidence type="ECO:0000256" key="7">
    <source>
        <dbReference type="PROSITE-ProRule" id="PRU01373"/>
    </source>
</evidence>
<keyword evidence="10" id="KW-1185">Reference proteome</keyword>
<dbReference type="PROSITE" id="PS52029">
    <property type="entry name" value="LD_TPASE"/>
    <property type="match status" value="1"/>
</dbReference>
<accession>A0A328ATD4</accession>
<dbReference type="GO" id="GO:0009252">
    <property type="term" value="P:peptidoglycan biosynthetic process"/>
    <property type="evidence" value="ECO:0007669"/>
    <property type="project" value="UniProtKB-UniPathway"/>
</dbReference>
<keyword evidence="5 7" id="KW-0573">Peptidoglycan synthesis</keyword>
<keyword evidence="4 7" id="KW-0133">Cell shape</keyword>
<feature type="domain" description="L,D-TPase catalytic" evidence="8">
    <location>
        <begin position="1"/>
        <end position="169"/>
    </location>
</feature>
<dbReference type="SUPFAM" id="SSF141523">
    <property type="entry name" value="L,D-transpeptidase catalytic domain-like"/>
    <property type="match status" value="1"/>
</dbReference>
<feature type="active site" description="Proton donor/acceptor" evidence="7">
    <location>
        <position position="133"/>
    </location>
</feature>
<organism evidence="9 10">
    <name type="scientific">Phenylobacterium soli</name>
    <dbReference type="NCBI Taxonomy" id="2170551"/>
    <lineage>
        <taxon>Bacteria</taxon>
        <taxon>Pseudomonadati</taxon>
        <taxon>Pseudomonadota</taxon>
        <taxon>Alphaproteobacteria</taxon>
        <taxon>Caulobacterales</taxon>
        <taxon>Caulobacteraceae</taxon>
        <taxon>Phenylobacterium</taxon>
    </lineage>
</organism>
<evidence type="ECO:0000313" key="10">
    <source>
        <dbReference type="Proteomes" id="UP000249254"/>
    </source>
</evidence>
<evidence type="ECO:0000256" key="6">
    <source>
        <dbReference type="ARBA" id="ARBA00023316"/>
    </source>
</evidence>
<dbReference type="PANTHER" id="PTHR38589">
    <property type="entry name" value="BLR0621 PROTEIN"/>
    <property type="match status" value="1"/>
</dbReference>
<protein>
    <recommendedName>
        <fullName evidence="8">L,D-TPase catalytic domain-containing protein</fullName>
    </recommendedName>
</protein>
<gene>
    <name evidence="9" type="ORF">DJ017_03330</name>
</gene>
<dbReference type="AlphaFoldDB" id="A0A328ATD4"/>
<dbReference type="UniPathway" id="UPA00219"/>
<sequence length="171" mass="18828">MKFVAHPDGRFDFGQRTLRCALGRSGVTPAAEKREGDGASPVGVWAIRKVLYRPDQTADGRAPQTALPCEPIARDDGWCDDPEHEAYNRPIKLPFTGSFEKMWRDDHLYDLVVVLAHNDDPPRPYHGSCIFMHLAKEGYSPTEGCVALAREDLEAVLAAARPGDAVEIAAD</sequence>
<evidence type="ECO:0000259" key="8">
    <source>
        <dbReference type="PROSITE" id="PS52029"/>
    </source>
</evidence>
<comment type="caution">
    <text evidence="9">The sequence shown here is derived from an EMBL/GenBank/DDBJ whole genome shotgun (WGS) entry which is preliminary data.</text>
</comment>
<dbReference type="GO" id="GO:0016740">
    <property type="term" value="F:transferase activity"/>
    <property type="evidence" value="ECO:0007669"/>
    <property type="project" value="UniProtKB-KW"/>
</dbReference>
<keyword evidence="3" id="KW-0808">Transferase</keyword>
<dbReference type="CDD" id="cd16913">
    <property type="entry name" value="YkuD_like"/>
    <property type="match status" value="1"/>
</dbReference>
<dbReference type="GO" id="GO:0008360">
    <property type="term" value="P:regulation of cell shape"/>
    <property type="evidence" value="ECO:0007669"/>
    <property type="project" value="UniProtKB-UniRule"/>
</dbReference>
<proteinExistence type="inferred from homology"/>
<dbReference type="InterPro" id="IPR038063">
    <property type="entry name" value="Transpep_catalytic_dom"/>
</dbReference>
<dbReference type="OrthoDB" id="9804204at2"/>
<evidence type="ECO:0000256" key="3">
    <source>
        <dbReference type="ARBA" id="ARBA00022679"/>
    </source>
</evidence>
<dbReference type="GO" id="GO:0004180">
    <property type="term" value="F:carboxypeptidase activity"/>
    <property type="evidence" value="ECO:0007669"/>
    <property type="project" value="UniProtKB-ARBA"/>
</dbReference>
<evidence type="ECO:0000313" key="9">
    <source>
        <dbReference type="EMBL" id="RAK56198.1"/>
    </source>
</evidence>
<keyword evidence="6 7" id="KW-0961">Cell wall biogenesis/degradation</keyword>
<dbReference type="Proteomes" id="UP000249254">
    <property type="component" value="Unassembled WGS sequence"/>
</dbReference>
<evidence type="ECO:0000256" key="1">
    <source>
        <dbReference type="ARBA" id="ARBA00004752"/>
    </source>
</evidence>